<evidence type="ECO:0000256" key="12">
    <source>
        <dbReference type="SAM" id="MobiDB-lite"/>
    </source>
</evidence>
<dbReference type="InterPro" id="IPR000999">
    <property type="entry name" value="RNase_III_dom"/>
</dbReference>
<feature type="domain" description="Helicase ATP-binding" evidence="14">
    <location>
        <begin position="79"/>
        <end position="271"/>
    </location>
</feature>
<dbReference type="Pfam" id="PF00636">
    <property type="entry name" value="Ribonuclease_3"/>
    <property type="match status" value="2"/>
</dbReference>
<organism evidence="17 18">
    <name type="scientific">Smittium mucronatum</name>
    <dbReference type="NCBI Taxonomy" id="133383"/>
    <lineage>
        <taxon>Eukaryota</taxon>
        <taxon>Fungi</taxon>
        <taxon>Fungi incertae sedis</taxon>
        <taxon>Zoopagomycota</taxon>
        <taxon>Kickxellomycotina</taxon>
        <taxon>Harpellomycetes</taxon>
        <taxon>Harpellales</taxon>
        <taxon>Legeriomycetaceae</taxon>
        <taxon>Smittium</taxon>
    </lineage>
</organism>
<dbReference type="Pfam" id="PF04851">
    <property type="entry name" value="ResIII"/>
    <property type="match status" value="1"/>
</dbReference>
<dbReference type="CDD" id="cd18034">
    <property type="entry name" value="DEXHc_dicer"/>
    <property type="match status" value="1"/>
</dbReference>
<dbReference type="Pfam" id="PF03368">
    <property type="entry name" value="Dicer_dimer"/>
    <property type="match status" value="1"/>
</dbReference>
<dbReference type="GO" id="GO:0005524">
    <property type="term" value="F:ATP binding"/>
    <property type="evidence" value="ECO:0007669"/>
    <property type="project" value="UniProtKB-KW"/>
</dbReference>
<dbReference type="Proteomes" id="UP000187455">
    <property type="component" value="Unassembled WGS sequence"/>
</dbReference>
<keyword evidence="10" id="KW-0464">Manganese</keyword>
<sequence>MNSGHDFQTGYVDPRYSENWSPEYYINNDLQDFSDQDCFNDFYQDPEFDHDTNIINGDFLVNFENLSGGIKPRDYQKELFLRSLNKNTIIVLETGSGKTLIASMIIEYFAQKDSPLIDFDSFGASDPLVHHKPLKITLFLCNTTVLIEQQGRFLSETTGVSVKIYKSRGRHGQYNHKEWDDSWRSAQVHVMTSQTLLNCLRHGFVKISDINLIIFDECHHCRKGTPYNQLMREFYDLAPVDERPRVFGMTASTANANESLEYSLNRIQQSMDSDIQTYNLPNSEGLNTGDLLNVTLEYDLELNNSSGWLGDFVFSQIKNYSEIESIKVEVNFIKKELGYYAGLFVMYALTSYWKDVVLKNNPSSSSLPDNFSFNDHSNHSNSKNPVVKNNVKNDAVFREINDAIKLIYLHGNLNNELFIRNDFGIFKNGSLEYNFDHIYQPGVHSWNSSFPYLTSKVNVLLQYLLKYKPLNRHSRHQDPFSAIIFVNRRSVAYALSLIIRSFSEFDFIRCEPFIGSNQYKKKPILQALNLAFSSAKGAASLNQLSTLLRFKSGETNLLVATQVAEEGLDISSCNLVIRFDPALTLVSFVQARGRARHSFSKYVIMVPKNLPKPGSSKPTFKSKSNVSQAVIDKSSHRDKSHYDSLVSMEKKFKNIPTSKNNKNGSSDLVHGKLLNEISNRKSLPKNLSKSEYIAEMAIETSINLDNESLQKLKNIAHEIHLASISDSVSKSFFRVPETSAQLTSNSAKVVINKYVQSLPRDFYAINKIDYKVESLSSKFRCKLTFPSCSTIRTVVGPWSISIKTAKQSSIFYSAIVLYFYGALNDYLMPVDLKTSHLKHSTKRNILGSAYSDLENIIKNKYCTNFFQPFDLSVNSCLKSGRDPVPVSKLKPKIKPFSPLSLLVPPFNSTPSKKRKLSNLNNTPSKLQKISRSGKKSKPDFDVITFENFNPTHWTPLSFNKSKDEVGFDFDKKNIDLYAYVIDLNPFKFKNDTDSLGSLFHNLPHLNSEHVDELPLLAFFVNQIPENMTIPLYSDTRSNIPRYYKFDPLKIKSNCFCDSADYLLSDMSGSKCPNHNSSPDNNKISVSTSQWEDLVIFTSSIFSLLHQAEYRVDPKDASYAFAIPTKDFEDKILSVFKQRRDFDVQKYNYNDVSNLHKFDQFLGFSDKLPKFSSNDICWDQLKQFINGPIRLSSFEVSEWKELFSKHSFVSDINKYSICSPKNILKTTSNNTISEILSDLDSNLTIQPHNPEFISSEAFFGISHNNLNSCNELAVLKSYIPEKASDLRLLDYLYQNSLIFNDMDYSSVTGCNLIKIEKIEFPLNYLNKKINSTSSINDDSESYFEENSLNLFTSNTPREQSLSYNKSLPDPLKDIDLKLKGYKSQINPNINLKELESLELKILNTVSGRLLDLVAIPSMVRILPWSVAQLQLLSVLPSLMHRLHFTLIHFDLSKFLKLPISPSSLSSQPDIANKSSLQNETDINIFDNIISFKDLIALSSKLSKDSIAPLSPKIIDESLSERLVDKTVYENYQDLNRLPSWLFRTALTSQIPNEDVNYQRLEMLGDSVLKLIVTTQLFSGLIPPISHEGILSSYTGLLVSNNFLAKVSRKTGLYYGLNQLNFDAKHIFPPGIGWKRSVFPLPRTISHNSQPWSYVRGCPNRDYKLQNYSDRFITDGCSCPPIIIKTTPPSTHKTTDVTTSKVADLDSIKNISVGMESISPAHLPLQPNNVEKQKVIPTRDLELSEDQFLNLSSSQDKVSNVISLSEIRLFSNLSKLKTEKNLTNQQSSSSFKYDEGISFKRFENKVDYDKFDLIHYLNKYKFDPDLHNNIIDPHFSNSLVDASMTQSSNDAQSVCISAEKLPDSSIINSNDLLNAKPKKGPTISDILGSNSSNLIEINSSNNLNGIISDNLLNVEHKNEPNTSEGLKLLEDLIMLTESNSKSNGKADSFQDVNPADNQQITNPEKEKLNRGPNSNAETILPKPIYAFFGTKKPPEYVKKKGKSPYHKQHFNLVGPARHFSKASLKTQADLVESVLGASYKFSGIESAFKVAKSLGIVKSDWNEWQDMSVSFNAHIKRSQNSDDEKFSDLIDLSFDPSDPIISPQDDISGNLKRINEVESIIGYKFKNSNILIEALTHSSPKTELSSYQRLEFLGDAVISMLITDYYYDQVKVKKSLSQHIMTLVKHVAVSNSVLGLISYLHNFHKYIISDSNLLFNEIKSYSDSIEYNISNWRYRKNSHIASDFNTDTSVKNVFNSLNSNEPNSAQESLGNNAFKVKLRKPSDVIICDSDDETSTINPNLNDFLSYDSSYDDFENGSPQWLDLPPELWKSSEPPKTMGDIHESLIGAVYADSGFSLSSTEKVFDKIFLPFIKKFIGPHQITLNSIIHAQMLIQSKKCHSFKYSTMEIDSAIKDAKINKLIDKKNRKILSSFNILDYNSVNSYKNPFENRNYGSKGSIVEGGVDRDVPPGLIPNMVELKKTNRSPYVTFLIIHNSEIIGFGSGLNSKKSKFRAAENAVSNWDSGSPYSVINVLEECCKCIDNNSSPKSGI</sequence>
<keyword evidence="9" id="KW-0943">RNA-mediated gene silencing</keyword>
<dbReference type="Gene3D" id="3.40.50.300">
    <property type="entry name" value="P-loop containing nucleotide triphosphate hydrolases"/>
    <property type="match status" value="2"/>
</dbReference>
<keyword evidence="5" id="KW-0378">Hydrolase</keyword>
<evidence type="ECO:0000256" key="6">
    <source>
        <dbReference type="ARBA" id="ARBA00022806"/>
    </source>
</evidence>
<feature type="compositionally biased region" description="Polar residues" evidence="12">
    <location>
        <begin position="917"/>
        <end position="930"/>
    </location>
</feature>
<evidence type="ECO:0000256" key="3">
    <source>
        <dbReference type="ARBA" id="ARBA00022737"/>
    </source>
</evidence>
<comment type="similarity">
    <text evidence="11">Belongs to the helicase family. Dicer subfamily.</text>
</comment>
<dbReference type="SMART" id="SM00490">
    <property type="entry name" value="HELICc"/>
    <property type="match status" value="1"/>
</dbReference>
<feature type="region of interest" description="Disordered" evidence="12">
    <location>
        <begin position="912"/>
        <end position="936"/>
    </location>
</feature>
<dbReference type="SMART" id="SM00535">
    <property type="entry name" value="RIBOc"/>
    <property type="match status" value="2"/>
</dbReference>
<evidence type="ECO:0000256" key="1">
    <source>
        <dbReference type="ARBA" id="ARBA00001936"/>
    </source>
</evidence>
<comment type="cofactor">
    <cofactor evidence="1">
        <name>Mn(2+)</name>
        <dbReference type="ChEBI" id="CHEBI:29035"/>
    </cofactor>
</comment>
<evidence type="ECO:0000259" key="13">
    <source>
        <dbReference type="PROSITE" id="PS50142"/>
    </source>
</evidence>
<dbReference type="InterPro" id="IPR001650">
    <property type="entry name" value="Helicase_C-like"/>
</dbReference>
<keyword evidence="11" id="KW-0694">RNA-binding</keyword>
<dbReference type="GO" id="GO:0006396">
    <property type="term" value="P:RNA processing"/>
    <property type="evidence" value="ECO:0007669"/>
    <property type="project" value="InterPro"/>
</dbReference>
<evidence type="ECO:0000313" key="18">
    <source>
        <dbReference type="Proteomes" id="UP000187455"/>
    </source>
</evidence>
<dbReference type="Gene3D" id="3.30.160.380">
    <property type="entry name" value="Dicer dimerisation domain"/>
    <property type="match status" value="1"/>
</dbReference>
<feature type="region of interest" description="Disordered" evidence="12">
    <location>
        <begin position="1938"/>
        <end position="1973"/>
    </location>
</feature>
<evidence type="ECO:0000256" key="4">
    <source>
        <dbReference type="ARBA" id="ARBA00022741"/>
    </source>
</evidence>
<dbReference type="STRING" id="133383.A0A1R0GWH8"/>
<evidence type="ECO:0000313" key="17">
    <source>
        <dbReference type="EMBL" id="OLY81249.1"/>
    </source>
</evidence>
<evidence type="ECO:0000256" key="2">
    <source>
        <dbReference type="ARBA" id="ARBA00022723"/>
    </source>
</evidence>
<dbReference type="OrthoDB" id="416741at2759"/>
<evidence type="ECO:0000256" key="11">
    <source>
        <dbReference type="PROSITE-ProRule" id="PRU00657"/>
    </source>
</evidence>
<dbReference type="Gene3D" id="1.10.1520.10">
    <property type="entry name" value="Ribonuclease III domain"/>
    <property type="match status" value="2"/>
</dbReference>
<dbReference type="GO" id="GO:0046872">
    <property type="term" value="F:metal ion binding"/>
    <property type="evidence" value="ECO:0007669"/>
    <property type="project" value="UniProtKB-KW"/>
</dbReference>
<evidence type="ECO:0000259" key="14">
    <source>
        <dbReference type="PROSITE" id="PS51192"/>
    </source>
</evidence>
<keyword evidence="3" id="KW-0677">Repeat</keyword>
<dbReference type="GO" id="GO:0031047">
    <property type="term" value="P:regulatory ncRNA-mediated gene silencing"/>
    <property type="evidence" value="ECO:0007669"/>
    <property type="project" value="UniProtKB-KW"/>
</dbReference>
<feature type="domain" description="Dicer dsRNA-binding fold" evidence="16">
    <location>
        <begin position="747"/>
        <end position="837"/>
    </location>
</feature>
<gene>
    <name evidence="17" type="ORF">AYI68_g4647</name>
</gene>
<proteinExistence type="inferred from homology"/>
<dbReference type="EMBL" id="LSSL01002626">
    <property type="protein sequence ID" value="OLY81249.1"/>
    <property type="molecule type" value="Genomic_DNA"/>
</dbReference>
<evidence type="ECO:0000256" key="9">
    <source>
        <dbReference type="ARBA" id="ARBA00023158"/>
    </source>
</evidence>
<evidence type="ECO:0000256" key="8">
    <source>
        <dbReference type="ARBA" id="ARBA00022842"/>
    </source>
</evidence>
<dbReference type="GO" id="GO:0003677">
    <property type="term" value="F:DNA binding"/>
    <property type="evidence" value="ECO:0007669"/>
    <property type="project" value="InterPro"/>
</dbReference>
<comment type="caution">
    <text evidence="17">The sequence shown here is derived from an EMBL/GenBank/DDBJ whole genome shotgun (WGS) entry which is preliminary data.</text>
</comment>
<evidence type="ECO:0000256" key="7">
    <source>
        <dbReference type="ARBA" id="ARBA00022840"/>
    </source>
</evidence>
<evidence type="ECO:0000259" key="16">
    <source>
        <dbReference type="PROSITE" id="PS51327"/>
    </source>
</evidence>
<evidence type="ECO:0000259" key="15">
    <source>
        <dbReference type="PROSITE" id="PS51194"/>
    </source>
</evidence>
<accession>A0A1R0GWH8</accession>
<dbReference type="PANTHER" id="PTHR14950">
    <property type="entry name" value="DICER-RELATED"/>
    <property type="match status" value="1"/>
</dbReference>
<evidence type="ECO:0000256" key="5">
    <source>
        <dbReference type="ARBA" id="ARBA00022801"/>
    </source>
</evidence>
<feature type="domain" description="Helicase C-terminal" evidence="15">
    <location>
        <begin position="459"/>
        <end position="663"/>
    </location>
</feature>
<dbReference type="PROSITE" id="PS00517">
    <property type="entry name" value="RNASE_3_1"/>
    <property type="match status" value="1"/>
</dbReference>
<feature type="domain" description="RNase III" evidence="13">
    <location>
        <begin position="2112"/>
        <end position="2351"/>
    </location>
</feature>
<dbReference type="InterPro" id="IPR006935">
    <property type="entry name" value="Helicase/UvrB_N"/>
</dbReference>
<dbReference type="InterPro" id="IPR005034">
    <property type="entry name" value="Dicer_dimerisation"/>
</dbReference>
<dbReference type="PROSITE" id="PS51192">
    <property type="entry name" value="HELICASE_ATP_BIND_1"/>
    <property type="match status" value="1"/>
</dbReference>
<protein>
    <submittedName>
        <fullName evidence="17">Dicer-like protein 1</fullName>
    </submittedName>
</protein>
<dbReference type="SUPFAM" id="SSF52540">
    <property type="entry name" value="P-loop containing nucleoside triphosphate hydrolases"/>
    <property type="match status" value="1"/>
</dbReference>
<keyword evidence="7" id="KW-0067">ATP-binding</keyword>
<feature type="region of interest" description="Disordered" evidence="12">
    <location>
        <begin position="613"/>
        <end position="633"/>
    </location>
</feature>
<dbReference type="PANTHER" id="PTHR14950:SF37">
    <property type="entry name" value="ENDORIBONUCLEASE DICER"/>
    <property type="match status" value="1"/>
</dbReference>
<dbReference type="SUPFAM" id="SSF69065">
    <property type="entry name" value="RNase III domain-like"/>
    <property type="match status" value="2"/>
</dbReference>
<feature type="compositionally biased region" description="Polar residues" evidence="12">
    <location>
        <begin position="616"/>
        <end position="628"/>
    </location>
</feature>
<dbReference type="PROSITE" id="PS51327">
    <property type="entry name" value="DICER_DSRBF"/>
    <property type="match status" value="1"/>
</dbReference>
<name>A0A1R0GWH8_9FUNG</name>
<dbReference type="Pfam" id="PF00271">
    <property type="entry name" value="Helicase_C"/>
    <property type="match status" value="1"/>
</dbReference>
<evidence type="ECO:0000256" key="10">
    <source>
        <dbReference type="ARBA" id="ARBA00023211"/>
    </source>
</evidence>
<dbReference type="GO" id="GO:0004525">
    <property type="term" value="F:ribonuclease III activity"/>
    <property type="evidence" value="ECO:0007669"/>
    <property type="project" value="InterPro"/>
</dbReference>
<keyword evidence="18" id="KW-1185">Reference proteome</keyword>
<reference evidence="17 18" key="1">
    <citation type="journal article" date="2016" name="Mol. Biol. Evol.">
        <title>Genome-Wide Survey of Gut Fungi (Harpellales) Reveals the First Horizontally Transferred Ubiquitin Gene from a Mosquito Host.</title>
        <authorList>
            <person name="Wang Y."/>
            <person name="White M.M."/>
            <person name="Kvist S."/>
            <person name="Moncalvo J.M."/>
        </authorList>
    </citation>
    <scope>NUCLEOTIDE SEQUENCE [LARGE SCALE GENOMIC DNA]</scope>
    <source>
        <strain evidence="17 18">ALG-7-W6</strain>
    </source>
</reference>
<dbReference type="CDD" id="cd00593">
    <property type="entry name" value="RIBOc"/>
    <property type="match status" value="2"/>
</dbReference>
<dbReference type="SMART" id="SM00487">
    <property type="entry name" value="DEXDc"/>
    <property type="match status" value="1"/>
</dbReference>
<dbReference type="PROSITE" id="PS51194">
    <property type="entry name" value="HELICASE_CTER"/>
    <property type="match status" value="1"/>
</dbReference>
<keyword evidence="4" id="KW-0547">Nucleotide-binding</keyword>
<feature type="domain" description="RNase III" evidence="13">
    <location>
        <begin position="1540"/>
        <end position="1611"/>
    </location>
</feature>
<dbReference type="InterPro" id="IPR027417">
    <property type="entry name" value="P-loop_NTPase"/>
</dbReference>
<keyword evidence="6" id="KW-0347">Helicase</keyword>
<dbReference type="InterPro" id="IPR014001">
    <property type="entry name" value="Helicase_ATP-bd"/>
</dbReference>
<dbReference type="GO" id="GO:0004386">
    <property type="term" value="F:helicase activity"/>
    <property type="evidence" value="ECO:0007669"/>
    <property type="project" value="UniProtKB-KW"/>
</dbReference>
<keyword evidence="8" id="KW-0460">Magnesium</keyword>
<dbReference type="InterPro" id="IPR036389">
    <property type="entry name" value="RNase_III_sf"/>
</dbReference>
<keyword evidence="2" id="KW-0479">Metal-binding</keyword>
<dbReference type="InterPro" id="IPR038248">
    <property type="entry name" value="Dicer_dimer_sf"/>
</dbReference>
<dbReference type="GO" id="GO:0003723">
    <property type="term" value="F:RNA binding"/>
    <property type="evidence" value="ECO:0007669"/>
    <property type="project" value="UniProtKB-UniRule"/>
</dbReference>
<dbReference type="PROSITE" id="PS50142">
    <property type="entry name" value="RNASE_3_2"/>
    <property type="match status" value="2"/>
</dbReference>